<dbReference type="RefSeq" id="WP_013943122.1">
    <property type="nucleotide sequence ID" value="NC_015713.1"/>
</dbReference>
<evidence type="ECO:0000259" key="1">
    <source>
        <dbReference type="Pfam" id="PF08241"/>
    </source>
</evidence>
<dbReference type="eggNOG" id="COG2226">
    <property type="taxonomic scope" value="Bacteria"/>
</dbReference>
<dbReference type="Proteomes" id="UP000000496">
    <property type="component" value="Chromosome gsn.131"/>
</dbReference>
<organism evidence="2 3">
    <name type="scientific">Simkania negevensis (strain ATCC VR-1471 / DSM 27360 / Z)</name>
    <dbReference type="NCBI Taxonomy" id="331113"/>
    <lineage>
        <taxon>Bacteria</taxon>
        <taxon>Pseudomonadati</taxon>
        <taxon>Chlamydiota</taxon>
        <taxon>Chlamydiia</taxon>
        <taxon>Parachlamydiales</taxon>
        <taxon>Simkaniaceae</taxon>
        <taxon>Simkania</taxon>
    </lineage>
</organism>
<evidence type="ECO:0000313" key="2">
    <source>
        <dbReference type="EMBL" id="CCB88655.1"/>
    </source>
</evidence>
<dbReference type="Gene3D" id="3.40.50.150">
    <property type="entry name" value="Vaccinia Virus protein VP39"/>
    <property type="match status" value="1"/>
</dbReference>
<feature type="domain" description="Methyltransferase type 11" evidence="1">
    <location>
        <begin position="27"/>
        <end position="127"/>
    </location>
</feature>
<dbReference type="STRING" id="331113.SNE_A07780"/>
<gene>
    <name evidence="2" type="ordered locus">SNE_A07780</name>
</gene>
<dbReference type="AlphaFoldDB" id="F8L7C9"/>
<reference key="1">
    <citation type="journal article" date="2011" name="Mol. Biol. Evol.">
        <title>Unity in variety -- the pan-genome of the Chlamydiae.</title>
        <authorList>
            <person name="Collingro A."/>
            <person name="Tischler P."/>
            <person name="Weinmaier T."/>
            <person name="Penz T."/>
            <person name="Heinz E."/>
            <person name="Brunham R.C."/>
            <person name="Read T.D."/>
            <person name="Bavoil P.M."/>
            <person name="Sachse K."/>
            <person name="Kahane S."/>
            <person name="Friedman M.G."/>
            <person name="Rattei T."/>
            <person name="Myers G.S.A."/>
            <person name="Horn M."/>
        </authorList>
    </citation>
    <scope>NUCLEOTIDE SEQUENCE</scope>
    <source>
        <strain>Z</strain>
    </source>
</reference>
<dbReference type="SUPFAM" id="SSF53335">
    <property type="entry name" value="S-adenosyl-L-methionine-dependent methyltransferases"/>
    <property type="match status" value="1"/>
</dbReference>
<dbReference type="CDD" id="cd02440">
    <property type="entry name" value="AdoMet_MTases"/>
    <property type="match status" value="1"/>
</dbReference>
<reference evidence="2 3" key="2">
    <citation type="journal article" date="2011" name="Mol. Biol. Evol.">
        <title>Unity in variety--the pan-genome of the Chlamydiae.</title>
        <authorList>
            <person name="Collingro A."/>
            <person name="Tischler P."/>
            <person name="Weinmaier T."/>
            <person name="Penz T."/>
            <person name="Heinz E."/>
            <person name="Brunham R.C."/>
            <person name="Read T.D."/>
            <person name="Bavoil P.M."/>
            <person name="Sachse K."/>
            <person name="Kahane S."/>
            <person name="Friedman M.G."/>
            <person name="Rattei T."/>
            <person name="Myers G.S."/>
            <person name="Horn M."/>
        </authorList>
    </citation>
    <scope>NUCLEOTIDE SEQUENCE [LARGE SCALE GENOMIC DNA]</scope>
    <source>
        <strain evidence="3">ATCC VR-1471 / Z</strain>
    </source>
</reference>
<dbReference type="HOGENOM" id="CLU_1282495_0_0_0"/>
<dbReference type="KEGG" id="sng:SNE_A07780"/>
<dbReference type="EMBL" id="FR872582">
    <property type="protein sequence ID" value="CCB88655.1"/>
    <property type="molecule type" value="Genomic_DNA"/>
</dbReference>
<dbReference type="GO" id="GO:0008757">
    <property type="term" value="F:S-adenosylmethionine-dependent methyltransferase activity"/>
    <property type="evidence" value="ECO:0007669"/>
    <property type="project" value="InterPro"/>
</dbReference>
<accession>F8L7C9</accession>
<dbReference type="OrthoDB" id="9777830at2"/>
<dbReference type="InterPro" id="IPR029063">
    <property type="entry name" value="SAM-dependent_MTases_sf"/>
</dbReference>
<sequence length="215" mass="24523">MHDSISISEENGLNLLTDEDLKVYSVGISTAGSAEKMMVLGHPRRQVIATTIDPKGKDFAEEIFQKAGLAERVKVKLEDVSKSLTYEDESFDFIYARLVLHYLPKSSLDGALHELYRVLKKGGKLFVVVRSIFCEEIKEHYVAYDDATCMTTYESNGKLIQRYFHTLDSISSHLRKASFKLLSTSIYDEKLCSDFFRKIPSKYRDTLIEVVSEKV</sequence>
<dbReference type="Pfam" id="PF08241">
    <property type="entry name" value="Methyltransf_11"/>
    <property type="match status" value="1"/>
</dbReference>
<proteinExistence type="predicted"/>
<name>F8L7C9_SIMNZ</name>
<keyword evidence="3" id="KW-1185">Reference proteome</keyword>
<protein>
    <recommendedName>
        <fullName evidence="1">Methyltransferase type 11 domain-containing protein</fullName>
    </recommendedName>
</protein>
<dbReference type="InterPro" id="IPR013216">
    <property type="entry name" value="Methyltransf_11"/>
</dbReference>
<evidence type="ECO:0000313" key="3">
    <source>
        <dbReference type="Proteomes" id="UP000000496"/>
    </source>
</evidence>